<dbReference type="GO" id="GO:0016020">
    <property type="term" value="C:membrane"/>
    <property type="evidence" value="ECO:0007669"/>
    <property type="project" value="GOC"/>
</dbReference>
<dbReference type="HOGENOM" id="CLU_378746_0_0_1"/>
<evidence type="ECO:0000256" key="3">
    <source>
        <dbReference type="ARBA" id="ARBA00022556"/>
    </source>
</evidence>
<dbReference type="GO" id="GO:0008915">
    <property type="term" value="F:lipid-A-disaccharide synthase activity"/>
    <property type="evidence" value="ECO:0007669"/>
    <property type="project" value="UniProtKB-EC"/>
</dbReference>
<evidence type="ECO:0000256" key="1">
    <source>
        <dbReference type="ARBA" id="ARBA00012687"/>
    </source>
</evidence>
<keyword evidence="8" id="KW-0812">Transmembrane</keyword>
<feature type="transmembrane region" description="Helical" evidence="8">
    <location>
        <begin position="639"/>
        <end position="657"/>
    </location>
</feature>
<keyword evidence="8" id="KW-0472">Membrane</keyword>
<evidence type="ECO:0000256" key="6">
    <source>
        <dbReference type="ARBA" id="ARBA00023098"/>
    </source>
</evidence>
<reference evidence="9" key="2">
    <citation type="submission" date="2018-05" db="EMBL/GenBank/DDBJ databases">
        <title>OmerRS3 (Oryza meridionalis Reference Sequence Version 3).</title>
        <authorList>
            <person name="Zhang J."/>
            <person name="Kudrna D."/>
            <person name="Lee S."/>
            <person name="Talag J."/>
            <person name="Welchert J."/>
            <person name="Wing R.A."/>
        </authorList>
    </citation>
    <scope>NUCLEOTIDE SEQUENCE [LARGE SCALE GENOMIC DNA]</scope>
    <source>
        <strain evidence="9">cv. OR44</strain>
    </source>
</reference>
<organism evidence="9">
    <name type="scientific">Oryza meridionalis</name>
    <dbReference type="NCBI Taxonomy" id="40149"/>
    <lineage>
        <taxon>Eukaryota</taxon>
        <taxon>Viridiplantae</taxon>
        <taxon>Streptophyta</taxon>
        <taxon>Embryophyta</taxon>
        <taxon>Tracheophyta</taxon>
        <taxon>Spermatophyta</taxon>
        <taxon>Magnoliopsida</taxon>
        <taxon>Liliopsida</taxon>
        <taxon>Poales</taxon>
        <taxon>Poaceae</taxon>
        <taxon>BOP clade</taxon>
        <taxon>Oryzoideae</taxon>
        <taxon>Oryzeae</taxon>
        <taxon>Oryzinae</taxon>
        <taxon>Oryza</taxon>
    </lineage>
</organism>
<evidence type="ECO:0000313" key="9">
    <source>
        <dbReference type="EnsemblPlants" id="OMERI01G28250.2"/>
    </source>
</evidence>
<keyword evidence="3" id="KW-0441">Lipid A biosynthesis</keyword>
<keyword evidence="8" id="KW-1133">Transmembrane helix</keyword>
<reference evidence="9" key="1">
    <citation type="submission" date="2015-04" db="UniProtKB">
        <authorList>
            <consortium name="EnsemblPlants"/>
        </authorList>
    </citation>
    <scope>IDENTIFICATION</scope>
</reference>
<dbReference type="Gramene" id="OMERI01G28250.2">
    <property type="protein sequence ID" value="OMERI01G28250.2"/>
    <property type="gene ID" value="OMERI01G28250"/>
</dbReference>
<evidence type="ECO:0000256" key="2">
    <source>
        <dbReference type="ARBA" id="ARBA00022516"/>
    </source>
</evidence>
<name>A0A0E0C7T7_9ORYZ</name>
<dbReference type="AlphaFoldDB" id="A0A0E0C7T7"/>
<dbReference type="NCBIfam" id="TIGR00215">
    <property type="entry name" value="lpxB"/>
    <property type="match status" value="1"/>
</dbReference>
<evidence type="ECO:0000256" key="4">
    <source>
        <dbReference type="ARBA" id="ARBA00022676"/>
    </source>
</evidence>
<evidence type="ECO:0000256" key="7">
    <source>
        <dbReference type="ARBA" id="ARBA00048975"/>
    </source>
</evidence>
<keyword evidence="2" id="KW-0444">Lipid biosynthesis</keyword>
<keyword evidence="4" id="KW-0328">Glycosyltransferase</keyword>
<dbReference type="PANTHER" id="PTHR30372">
    <property type="entry name" value="LIPID-A-DISACCHARIDE SYNTHASE"/>
    <property type="match status" value="1"/>
</dbReference>
<dbReference type="EC" id="2.4.1.182" evidence="1"/>
<accession>A0A0E0C7T7</accession>
<dbReference type="GO" id="GO:0005543">
    <property type="term" value="F:phospholipid binding"/>
    <property type="evidence" value="ECO:0007669"/>
    <property type="project" value="TreeGrafter"/>
</dbReference>
<comment type="catalytic activity">
    <reaction evidence="7">
        <text>a lipid X + a UDP-2-N,3-O-bis[(3R)-3-hydroxyacyl]-alpha-D-glucosamine = a lipid A disaccharide + UDP + H(+)</text>
        <dbReference type="Rhea" id="RHEA:67828"/>
        <dbReference type="ChEBI" id="CHEBI:15378"/>
        <dbReference type="ChEBI" id="CHEBI:58223"/>
        <dbReference type="ChEBI" id="CHEBI:137748"/>
        <dbReference type="ChEBI" id="CHEBI:176338"/>
        <dbReference type="ChEBI" id="CHEBI:176343"/>
        <dbReference type="EC" id="2.4.1.182"/>
    </reaction>
</comment>
<dbReference type="PANTHER" id="PTHR30372:SF4">
    <property type="entry name" value="LIPID-A-DISACCHARIDE SYNTHASE, MITOCHONDRIAL-RELATED"/>
    <property type="match status" value="1"/>
</dbReference>
<keyword evidence="6" id="KW-0443">Lipid metabolism</keyword>
<protein>
    <recommendedName>
        <fullName evidence="1">lipid-A-disaccharide synthase</fullName>
        <ecNumber evidence="1">2.4.1.182</ecNumber>
    </recommendedName>
</protein>
<evidence type="ECO:0000256" key="5">
    <source>
        <dbReference type="ARBA" id="ARBA00022679"/>
    </source>
</evidence>
<dbReference type="STRING" id="40149.A0A0E0C7T7"/>
<keyword evidence="5" id="KW-0808">Transferase</keyword>
<dbReference type="GO" id="GO:0009245">
    <property type="term" value="P:lipid A biosynthetic process"/>
    <property type="evidence" value="ECO:0007669"/>
    <property type="project" value="UniProtKB-KW"/>
</dbReference>
<dbReference type="SUPFAM" id="SSF53756">
    <property type="entry name" value="UDP-Glycosyltransferase/glycogen phosphorylase"/>
    <property type="match status" value="1"/>
</dbReference>
<dbReference type="EnsemblPlants" id="OMERI01G28250.2">
    <property type="protein sequence ID" value="OMERI01G28250.2"/>
    <property type="gene ID" value="OMERI01G28250"/>
</dbReference>
<dbReference type="Proteomes" id="UP000008021">
    <property type="component" value="Chromosome 1"/>
</dbReference>
<evidence type="ECO:0000256" key="8">
    <source>
        <dbReference type="SAM" id="Phobius"/>
    </source>
</evidence>
<sequence>MLSLRIAAASRLRGLLAGGAATGARARAFSYGRVVDAAARDGELRVFVVAGEVSGDSLASRLMASLRALSPVPVRFAGVGGELMRNEGLQSLFPMEEISIMGLWELLPHICNIKRKIEDTADAAVLFQPHAVVTVDSKGFSFRLLKQLKCRYNQVACPLHVHYVAPSFWAWKDGERRLAKLHNFVDHLLCILPFEEEICRLNGLPATYVGHPFLDDANGLNMEKELSSVNSMHQRSGEDFRQEHAISPDSTIITILPGSRMQEVARMLPIFLQTVQHLSHTFNELSLVIPVAPHRDVRVYVDNVVRSGPLPVVLIPGETLKERYDAFNASRAALCTSGTAVMELMLAKLPCVVAYQAHFITECLIRLRKKIDFISLPNILLNSPIVPEILFRACTAENLAAKLSEVICNDEARQLQVESADQLLEMLYEPIKQRGGLFQEELHNSSLPSNIYSPSTIAALTVLYTDKHQQAHIRADCERIQRRMTTQPPSRRQVSSSAPATLFLLHLLAAAAGAAPPLVGVSPQDEAYFAPAVIACRDGSGSFPKSRLNDGYCDCSDGTDEPDCCDGSDEYESGIRCPNTCRNINDVRKDDDVGINRKGVMKDDGVGMNIKDVAEDDHHDRKRTLDIEDLIQKLKGLKMAVVIEIGLVICTFAVCFARRRTRTRRRHYILKRELSLESPKIDMDLQLSKDDGKLEIEEGIYTLAHRDVWNIKSRKKGITLYEYDYVLFLPVF</sequence>
<evidence type="ECO:0000313" key="10">
    <source>
        <dbReference type="Proteomes" id="UP000008021"/>
    </source>
</evidence>
<dbReference type="Pfam" id="PF02684">
    <property type="entry name" value="LpxB"/>
    <property type="match status" value="1"/>
</dbReference>
<keyword evidence="10" id="KW-1185">Reference proteome</keyword>
<proteinExistence type="predicted"/>
<dbReference type="InterPro" id="IPR003835">
    <property type="entry name" value="Glyco_trans_19"/>
</dbReference>